<dbReference type="GeneID" id="55972143"/>
<evidence type="ECO:0008006" key="3">
    <source>
        <dbReference type="Google" id="ProtNLM"/>
    </source>
</evidence>
<evidence type="ECO:0000313" key="2">
    <source>
        <dbReference type="Proteomes" id="UP000749293"/>
    </source>
</evidence>
<name>A0A9P5D2T1_9HYPO</name>
<dbReference type="OrthoDB" id="5350410at2759"/>
<dbReference type="CDD" id="cd02859">
    <property type="entry name" value="E_set_AMPKbeta_like_N"/>
    <property type="match status" value="1"/>
</dbReference>
<gene>
    <name evidence="1" type="ORF">GMORB2_5918</name>
</gene>
<organism evidence="1 2">
    <name type="scientific">Geosmithia morbida</name>
    <dbReference type="NCBI Taxonomy" id="1094350"/>
    <lineage>
        <taxon>Eukaryota</taxon>
        <taxon>Fungi</taxon>
        <taxon>Dikarya</taxon>
        <taxon>Ascomycota</taxon>
        <taxon>Pezizomycotina</taxon>
        <taxon>Sordariomycetes</taxon>
        <taxon>Hypocreomycetidae</taxon>
        <taxon>Hypocreales</taxon>
        <taxon>Bionectriaceae</taxon>
        <taxon>Geosmithia</taxon>
    </lineage>
</organism>
<comment type="caution">
    <text evidence="1">The sequence shown here is derived from an EMBL/GenBank/DDBJ whole genome shotgun (WGS) entry which is preliminary data.</text>
</comment>
<sequence>MSAQLGTTTTVTFHKPGTTPPVFLAGSFVSPSWKQPQEMSYVHERDSDGENVYIFSSTVHVAHGHDYQYKFRIGQGPWVLDETNHVATATH</sequence>
<protein>
    <recommendedName>
        <fullName evidence="3">AMP-activated protein kinase glycogen-binding domain-containing protein</fullName>
    </recommendedName>
</protein>
<dbReference type="InterPro" id="IPR013783">
    <property type="entry name" value="Ig-like_fold"/>
</dbReference>
<dbReference type="SUPFAM" id="SSF81296">
    <property type="entry name" value="E set domains"/>
    <property type="match status" value="1"/>
</dbReference>
<dbReference type="Proteomes" id="UP000749293">
    <property type="component" value="Unassembled WGS sequence"/>
</dbReference>
<evidence type="ECO:0000313" key="1">
    <source>
        <dbReference type="EMBL" id="KAF4124202.1"/>
    </source>
</evidence>
<reference evidence="1" key="1">
    <citation type="submission" date="2020-03" db="EMBL/GenBank/DDBJ databases">
        <title>Site-based positive gene gene selection in Geosmithia morbida across the United States reveals a broad range of putative effectors and factors for local host and environmental adapation.</title>
        <authorList>
            <person name="Onufrak A."/>
            <person name="Murdoch R.W."/>
            <person name="Gazis R."/>
            <person name="Huff M."/>
            <person name="Staton M."/>
            <person name="Klingeman W."/>
            <person name="Hadziabdic D."/>
        </authorList>
    </citation>
    <scope>NUCLEOTIDE SEQUENCE</scope>
    <source>
        <strain evidence="1">1262</strain>
    </source>
</reference>
<dbReference type="InterPro" id="IPR014756">
    <property type="entry name" value="Ig_E-set"/>
</dbReference>
<dbReference type="EMBL" id="JAANYQ010000005">
    <property type="protein sequence ID" value="KAF4124202.1"/>
    <property type="molecule type" value="Genomic_DNA"/>
</dbReference>
<dbReference type="RefSeq" id="XP_035322854.1">
    <property type="nucleotide sequence ID" value="XM_035467888.1"/>
</dbReference>
<dbReference type="Gene3D" id="2.60.40.10">
    <property type="entry name" value="Immunoglobulins"/>
    <property type="match status" value="1"/>
</dbReference>
<keyword evidence="2" id="KW-1185">Reference proteome</keyword>
<dbReference type="AlphaFoldDB" id="A0A9P5D2T1"/>
<accession>A0A9P5D2T1</accession>
<proteinExistence type="predicted"/>